<feature type="domain" description="DUF6329" evidence="1">
    <location>
        <begin position="67"/>
        <end position="102"/>
    </location>
</feature>
<sequence>MKVHFIRKANTIEDLKGYGEESGSQFVIEEVVELEPEDFRSFSESLIDDYDFIAERIDKMFMDAEKVWHCILVKAKGTEDGILVESEGYDYARYSAYYPGTESPKERIIRQILAIRETGETNMFDTKTVQRIAYERGYYDLVTFIEEYKKEYSRFILTGEL</sequence>
<dbReference type="RefSeq" id="WP_023388624.1">
    <property type="nucleotide sequence ID" value="NZ_AXUN02000179.1"/>
</dbReference>
<dbReference type="Proteomes" id="UP000017747">
    <property type="component" value="Unassembled WGS sequence"/>
</dbReference>
<evidence type="ECO:0000313" key="3">
    <source>
        <dbReference type="Proteomes" id="UP000017747"/>
    </source>
</evidence>
<dbReference type="STRING" id="994573.T472_0211050"/>
<reference evidence="2 3" key="1">
    <citation type="journal article" date="2014" name="Genome Announc.">
        <title>Genome Sequence of Youngiibacter fragilis, the Type Strain of the Genus Youngiibacter.</title>
        <authorList>
            <person name="Wawrik C.B."/>
            <person name="Callaghan A.V."/>
            <person name="Stamps B.W."/>
            <person name="Wawrik B."/>
        </authorList>
    </citation>
    <scope>NUCLEOTIDE SEQUENCE [LARGE SCALE GENOMIC DNA]</scope>
    <source>
        <strain evidence="2 3">232.1</strain>
    </source>
</reference>
<dbReference type="eggNOG" id="ENOG5032Z5B">
    <property type="taxonomic scope" value="Bacteria"/>
</dbReference>
<evidence type="ECO:0000313" key="2">
    <source>
        <dbReference type="EMBL" id="ETA80591.1"/>
    </source>
</evidence>
<dbReference type="InterPro" id="IPR032488">
    <property type="entry name" value="DUF5049"/>
</dbReference>
<protein>
    <submittedName>
        <fullName evidence="2">Virulence protein</fullName>
    </submittedName>
</protein>
<comment type="caution">
    <text evidence="2">The sequence shown here is derived from an EMBL/GenBank/DDBJ whole genome shotgun (WGS) entry which is preliminary data.</text>
</comment>
<evidence type="ECO:0000259" key="1">
    <source>
        <dbReference type="Pfam" id="PF19854"/>
    </source>
</evidence>
<name>V7I5N7_9CLOT</name>
<gene>
    <name evidence="2" type="ORF">T472_0211050</name>
</gene>
<keyword evidence="3" id="KW-1185">Reference proteome</keyword>
<dbReference type="AlphaFoldDB" id="V7I5N7"/>
<dbReference type="Pfam" id="PF19854">
    <property type="entry name" value="DUF6329"/>
    <property type="match status" value="1"/>
</dbReference>
<accession>V7I5N7</accession>
<dbReference type="EMBL" id="AXUN02000179">
    <property type="protein sequence ID" value="ETA80591.1"/>
    <property type="molecule type" value="Genomic_DNA"/>
</dbReference>
<dbReference type="Pfam" id="PF16468">
    <property type="entry name" value="DUF5049"/>
    <property type="match status" value="1"/>
</dbReference>
<proteinExistence type="predicted"/>
<organism evidence="2 3">
    <name type="scientific">Youngiibacter fragilis 232.1</name>
    <dbReference type="NCBI Taxonomy" id="994573"/>
    <lineage>
        <taxon>Bacteria</taxon>
        <taxon>Bacillati</taxon>
        <taxon>Bacillota</taxon>
        <taxon>Clostridia</taxon>
        <taxon>Eubacteriales</taxon>
        <taxon>Clostridiaceae</taxon>
        <taxon>Youngiibacter</taxon>
    </lineage>
</organism>
<dbReference type="InterPro" id="IPR046292">
    <property type="entry name" value="DUF6329"/>
</dbReference>